<dbReference type="AlphaFoldDB" id="A0A1C6T526"/>
<dbReference type="EMBL" id="FMHV01000002">
    <property type="protein sequence ID" value="SCL36672.1"/>
    <property type="molecule type" value="Genomic_DNA"/>
</dbReference>
<keyword evidence="1" id="KW-1133">Transmembrane helix</keyword>
<evidence type="ECO:0000313" key="3">
    <source>
        <dbReference type="Proteomes" id="UP000199413"/>
    </source>
</evidence>
<feature type="transmembrane region" description="Helical" evidence="1">
    <location>
        <begin position="114"/>
        <end position="137"/>
    </location>
</feature>
<evidence type="ECO:0000313" key="2">
    <source>
        <dbReference type="EMBL" id="SCL36672.1"/>
    </source>
</evidence>
<feature type="transmembrane region" description="Helical" evidence="1">
    <location>
        <begin position="74"/>
        <end position="93"/>
    </location>
</feature>
<keyword evidence="3" id="KW-1185">Reference proteome</keyword>
<proteinExistence type="predicted"/>
<keyword evidence="1" id="KW-0812">Transmembrane</keyword>
<dbReference type="RefSeq" id="WP_091345823.1">
    <property type="nucleotide sequence ID" value="NZ_FMHV01000002.1"/>
</dbReference>
<dbReference type="STRING" id="568872.GA0070624_5617"/>
<dbReference type="OrthoDB" id="4559777at2"/>
<organism evidence="2 3">
    <name type="scientific">Micromonospora rhizosphaerae</name>
    <dbReference type="NCBI Taxonomy" id="568872"/>
    <lineage>
        <taxon>Bacteria</taxon>
        <taxon>Bacillati</taxon>
        <taxon>Actinomycetota</taxon>
        <taxon>Actinomycetes</taxon>
        <taxon>Micromonosporales</taxon>
        <taxon>Micromonosporaceae</taxon>
        <taxon>Micromonospora</taxon>
    </lineage>
</organism>
<feature type="transmembrane region" description="Helical" evidence="1">
    <location>
        <begin position="47"/>
        <end position="68"/>
    </location>
</feature>
<gene>
    <name evidence="2" type="ORF">GA0070624_5617</name>
</gene>
<protein>
    <recommendedName>
        <fullName evidence="4">DUF2269 family protein</fullName>
    </recommendedName>
</protein>
<feature type="transmembrane region" description="Helical" evidence="1">
    <location>
        <begin position="6"/>
        <end position="26"/>
    </location>
</feature>
<dbReference type="Proteomes" id="UP000199413">
    <property type="component" value="Unassembled WGS sequence"/>
</dbReference>
<reference evidence="3" key="1">
    <citation type="submission" date="2016-06" db="EMBL/GenBank/DDBJ databases">
        <authorList>
            <person name="Varghese N."/>
            <person name="Submissions Spin"/>
        </authorList>
    </citation>
    <scope>NUCLEOTIDE SEQUENCE [LARGE SCALE GENOMIC DNA]</scope>
    <source>
        <strain evidence="3">DSM 45431</strain>
    </source>
</reference>
<sequence>MGIAALVTWLATAVIGFTMLGLWVARGGLRAVGEGGDAKPTSRFPRGLVFGHFLLAAAGLVVWIVYLAAGLGALAWLAFGLLLVVAILGDVLFVRWYKGRGLRTIESGLPKALVYAHGLLAVTTVILVLLTALGVAAR</sequence>
<evidence type="ECO:0008006" key="4">
    <source>
        <dbReference type="Google" id="ProtNLM"/>
    </source>
</evidence>
<keyword evidence="1" id="KW-0472">Membrane</keyword>
<name>A0A1C6T526_9ACTN</name>
<accession>A0A1C6T526</accession>
<evidence type="ECO:0000256" key="1">
    <source>
        <dbReference type="SAM" id="Phobius"/>
    </source>
</evidence>